<evidence type="ECO:0000313" key="1">
    <source>
        <dbReference type="EMBL" id="POM69727.1"/>
    </source>
</evidence>
<accession>A0A2P4XW04</accession>
<sequence>MVIGRELMAAMGLVMDFRVGIAQWDGSEKKNNTREDAIPKSTACGLVEIAEDEKDELFAEQELSDDANLELFDEYFDFYNGRLARLRSASNSHYIPSVSRHYSIARSHEEVDRREIHCLVQLDVVEQIYVSEAAAPAFFRMKPSGVLQLLVDLRHLNRQLR</sequence>
<dbReference type="Gene3D" id="3.10.10.10">
    <property type="entry name" value="HIV Type 1 Reverse Transcriptase, subunit A, domain 1"/>
    <property type="match status" value="1"/>
</dbReference>
<dbReference type="AlphaFoldDB" id="A0A2P4XW04"/>
<name>A0A2P4XW04_9STRA</name>
<organism evidence="1 2">
    <name type="scientific">Phytophthora palmivora</name>
    <dbReference type="NCBI Taxonomy" id="4796"/>
    <lineage>
        <taxon>Eukaryota</taxon>
        <taxon>Sar</taxon>
        <taxon>Stramenopiles</taxon>
        <taxon>Oomycota</taxon>
        <taxon>Peronosporomycetes</taxon>
        <taxon>Peronosporales</taxon>
        <taxon>Peronosporaceae</taxon>
        <taxon>Phytophthora</taxon>
    </lineage>
</organism>
<dbReference type="InterPro" id="IPR043502">
    <property type="entry name" value="DNA/RNA_pol_sf"/>
</dbReference>
<proteinExistence type="predicted"/>
<dbReference type="SUPFAM" id="SSF56672">
    <property type="entry name" value="DNA/RNA polymerases"/>
    <property type="match status" value="1"/>
</dbReference>
<comment type="caution">
    <text evidence="1">The sequence shown here is derived from an EMBL/GenBank/DDBJ whole genome shotgun (WGS) entry which is preliminary data.</text>
</comment>
<dbReference type="Proteomes" id="UP000237271">
    <property type="component" value="Unassembled WGS sequence"/>
</dbReference>
<dbReference type="EMBL" id="NCKW01007827">
    <property type="protein sequence ID" value="POM69727.1"/>
    <property type="molecule type" value="Genomic_DNA"/>
</dbReference>
<evidence type="ECO:0000313" key="2">
    <source>
        <dbReference type="Proteomes" id="UP000237271"/>
    </source>
</evidence>
<protein>
    <submittedName>
        <fullName evidence="1">Pol protein</fullName>
    </submittedName>
</protein>
<keyword evidence="2" id="KW-1185">Reference proteome</keyword>
<dbReference type="OrthoDB" id="123234at2759"/>
<gene>
    <name evidence="1" type="ORF">PHPALM_13968</name>
</gene>
<reference evidence="1 2" key="1">
    <citation type="journal article" date="2017" name="Genome Biol. Evol.">
        <title>Phytophthora megakarya and P. palmivora, closely related causal agents of cacao black pod rot, underwent increases in genome sizes and gene numbers by different mechanisms.</title>
        <authorList>
            <person name="Ali S.S."/>
            <person name="Shao J."/>
            <person name="Lary D.J."/>
            <person name="Kronmiller B."/>
            <person name="Shen D."/>
            <person name="Strem M.D."/>
            <person name="Amoako-Attah I."/>
            <person name="Akrofi A.Y."/>
            <person name="Begoude B.A."/>
            <person name="Ten Hoopen G.M."/>
            <person name="Coulibaly K."/>
            <person name="Kebe B.I."/>
            <person name="Melnick R.L."/>
            <person name="Guiltinan M.J."/>
            <person name="Tyler B.M."/>
            <person name="Meinhardt L.W."/>
            <person name="Bailey B.A."/>
        </authorList>
    </citation>
    <scope>NUCLEOTIDE SEQUENCE [LARGE SCALE GENOMIC DNA]</scope>
    <source>
        <strain evidence="2">sbr112.9</strain>
    </source>
</reference>